<dbReference type="CDD" id="cd07996">
    <property type="entry name" value="WGR_MMR_like"/>
    <property type="match status" value="1"/>
</dbReference>
<dbReference type="Proteomes" id="UP000214646">
    <property type="component" value="Unassembled WGS sequence"/>
</dbReference>
<evidence type="ECO:0000256" key="5">
    <source>
        <dbReference type="ARBA" id="ARBA00023204"/>
    </source>
</evidence>
<dbReference type="InterPro" id="IPR012340">
    <property type="entry name" value="NA-bd_OB-fold"/>
</dbReference>
<dbReference type="OrthoDB" id="9767858at2"/>
<dbReference type="PANTHER" id="PTHR47810">
    <property type="entry name" value="DNA LIGASE"/>
    <property type="match status" value="1"/>
</dbReference>
<keyword evidence="10" id="KW-1185">Reference proteome</keyword>
<dbReference type="Pfam" id="PF05406">
    <property type="entry name" value="WGR"/>
    <property type="match status" value="1"/>
</dbReference>
<keyword evidence="2 9" id="KW-0436">Ligase</keyword>
<dbReference type="InterPro" id="IPR049809">
    <property type="entry name" value="YehF/YfeS-like_WGR"/>
</dbReference>
<evidence type="ECO:0000256" key="3">
    <source>
        <dbReference type="ARBA" id="ARBA00022705"/>
    </source>
</evidence>
<dbReference type="EMBL" id="NIDE01000017">
    <property type="protein sequence ID" value="OWK36349.1"/>
    <property type="molecule type" value="Genomic_DNA"/>
</dbReference>
<dbReference type="Gene3D" id="2.40.50.140">
    <property type="entry name" value="Nucleic acid-binding proteins"/>
    <property type="match status" value="1"/>
</dbReference>
<feature type="region of interest" description="Disordered" evidence="7">
    <location>
        <begin position="59"/>
        <end position="89"/>
    </location>
</feature>
<dbReference type="InterPro" id="IPR036930">
    <property type="entry name" value="WGR_dom_sf"/>
</dbReference>
<evidence type="ECO:0000256" key="7">
    <source>
        <dbReference type="SAM" id="MobiDB-lite"/>
    </source>
</evidence>
<dbReference type="PROSITE" id="PS00333">
    <property type="entry name" value="DNA_LIGASE_A2"/>
    <property type="match status" value="1"/>
</dbReference>
<protein>
    <submittedName>
        <fullName evidence="9">DNA ligase (ATP)</fullName>
    </submittedName>
</protein>
<keyword evidence="3" id="KW-0235">DNA replication</keyword>
<accession>A0A225DGP8</accession>
<dbReference type="PANTHER" id="PTHR47810:SF1">
    <property type="entry name" value="DNA LIGASE B"/>
    <property type="match status" value="1"/>
</dbReference>
<dbReference type="SUPFAM" id="SSF50249">
    <property type="entry name" value="Nucleic acid-binding proteins"/>
    <property type="match status" value="1"/>
</dbReference>
<reference evidence="10" key="1">
    <citation type="submission" date="2017-06" db="EMBL/GenBank/DDBJ databases">
        <title>Genome analysis of Fimbriiglobus ruber SP5, the first member of the order Planctomycetales with confirmed chitinolytic capability.</title>
        <authorList>
            <person name="Ravin N.V."/>
            <person name="Rakitin A.L."/>
            <person name="Ivanova A.A."/>
            <person name="Beletsky A.V."/>
            <person name="Kulichevskaya I.S."/>
            <person name="Mardanov A.V."/>
            <person name="Dedysh S.N."/>
        </authorList>
    </citation>
    <scope>NUCLEOTIDE SEQUENCE [LARGE SCALE GENOMIC DNA]</scope>
    <source>
        <strain evidence="10">SP5</strain>
    </source>
</reference>
<dbReference type="InterPro" id="IPR008893">
    <property type="entry name" value="WGR_domain"/>
</dbReference>
<evidence type="ECO:0000256" key="6">
    <source>
        <dbReference type="ARBA" id="ARBA00034003"/>
    </source>
</evidence>
<dbReference type="CDD" id="cd07896">
    <property type="entry name" value="Adenylation_kDNA_ligase_like"/>
    <property type="match status" value="1"/>
</dbReference>
<dbReference type="Pfam" id="PF01068">
    <property type="entry name" value="DNA_ligase_A_M"/>
    <property type="match status" value="1"/>
</dbReference>
<proteinExistence type="predicted"/>
<dbReference type="AlphaFoldDB" id="A0A225DGP8"/>
<dbReference type="CDD" id="cd08041">
    <property type="entry name" value="OBF_kDNA_ligase_like"/>
    <property type="match status" value="1"/>
</dbReference>
<dbReference type="Gene3D" id="3.30.470.30">
    <property type="entry name" value="DNA ligase/mRNA capping enzyme"/>
    <property type="match status" value="1"/>
</dbReference>
<dbReference type="Pfam" id="PF14743">
    <property type="entry name" value="DNA_ligase_OB_2"/>
    <property type="match status" value="1"/>
</dbReference>
<dbReference type="GO" id="GO:0006310">
    <property type="term" value="P:DNA recombination"/>
    <property type="evidence" value="ECO:0007669"/>
    <property type="project" value="InterPro"/>
</dbReference>
<dbReference type="GO" id="GO:0003910">
    <property type="term" value="F:DNA ligase (ATP) activity"/>
    <property type="evidence" value="ECO:0007669"/>
    <property type="project" value="UniProtKB-EC"/>
</dbReference>
<dbReference type="RefSeq" id="WP_088259366.1">
    <property type="nucleotide sequence ID" value="NZ_NIDE01000017.1"/>
</dbReference>
<dbReference type="GO" id="GO:0005524">
    <property type="term" value="F:ATP binding"/>
    <property type="evidence" value="ECO:0007669"/>
    <property type="project" value="InterPro"/>
</dbReference>
<evidence type="ECO:0000259" key="8">
    <source>
        <dbReference type="PROSITE" id="PS51977"/>
    </source>
</evidence>
<dbReference type="GO" id="GO:0006281">
    <property type="term" value="P:DNA repair"/>
    <property type="evidence" value="ECO:0007669"/>
    <property type="project" value="UniProtKB-KW"/>
</dbReference>
<comment type="caution">
    <text evidence="9">The sequence shown here is derived from an EMBL/GenBank/DDBJ whole genome shotgun (WGS) entry which is preliminary data.</text>
</comment>
<dbReference type="SMART" id="SM00773">
    <property type="entry name" value="WGR"/>
    <property type="match status" value="1"/>
</dbReference>
<dbReference type="Gene3D" id="2.20.140.10">
    <property type="entry name" value="WGR domain"/>
    <property type="match status" value="1"/>
</dbReference>
<comment type="cofactor">
    <cofactor evidence="1">
        <name>a divalent metal cation</name>
        <dbReference type="ChEBI" id="CHEBI:60240"/>
    </cofactor>
</comment>
<dbReference type="PROSITE" id="PS51977">
    <property type="entry name" value="WGR"/>
    <property type="match status" value="1"/>
</dbReference>
<dbReference type="InterPro" id="IPR016059">
    <property type="entry name" value="DNA_ligase_ATP-dep_CS"/>
</dbReference>
<dbReference type="NCBIfam" id="NF006592">
    <property type="entry name" value="PRK09125.1"/>
    <property type="match status" value="1"/>
</dbReference>
<evidence type="ECO:0000256" key="1">
    <source>
        <dbReference type="ARBA" id="ARBA00001968"/>
    </source>
</evidence>
<evidence type="ECO:0000313" key="9">
    <source>
        <dbReference type="EMBL" id="OWK36349.1"/>
    </source>
</evidence>
<keyword evidence="4" id="KW-0227">DNA damage</keyword>
<evidence type="ECO:0000256" key="4">
    <source>
        <dbReference type="ARBA" id="ARBA00022763"/>
    </source>
</evidence>
<dbReference type="InterPro" id="IPR012310">
    <property type="entry name" value="DNA_ligase_ATP-dep_cent"/>
</dbReference>
<dbReference type="Gene3D" id="3.30.1490.70">
    <property type="match status" value="1"/>
</dbReference>
<name>A0A225DGP8_9BACT</name>
<evidence type="ECO:0000313" key="10">
    <source>
        <dbReference type="Proteomes" id="UP000214646"/>
    </source>
</evidence>
<evidence type="ECO:0000256" key="2">
    <source>
        <dbReference type="ARBA" id="ARBA00022598"/>
    </source>
</evidence>
<dbReference type="InterPro" id="IPR050326">
    <property type="entry name" value="NAD_dep_DNA_ligaseB"/>
</dbReference>
<organism evidence="9 10">
    <name type="scientific">Fimbriiglobus ruber</name>
    <dbReference type="NCBI Taxonomy" id="1908690"/>
    <lineage>
        <taxon>Bacteria</taxon>
        <taxon>Pseudomonadati</taxon>
        <taxon>Planctomycetota</taxon>
        <taxon>Planctomycetia</taxon>
        <taxon>Gemmatales</taxon>
        <taxon>Gemmataceae</taxon>
        <taxon>Fimbriiglobus</taxon>
    </lineage>
</organism>
<sequence length="441" mass="47760">MPDLDDGKTAEMLGSGSKPYILKNVGGVYSCSCPAWRNQSIAIEKRTCKHLRKFRGDAAEDARIGSATPPKPATTDATGDEEPTAAGPPLLLAESWDATADLTGWWMSEKLDGVRAYWDGSRFLSRLGNVYHAPDWFVQGLPPMILDGELWVGRKAFQRTVGIVRRQDKPDIWKEVRFLIFDAPAARGTFESRMEFLGQAIPGWKAAYAALHPHAVCRGTDHLRGELSRVEALGGEGLMLRKPGSKYETGRSSTLLKVKSFHDAEAVVVAHEAGKGRHKGRLGALVVRLGNGKEFSVGTGFSDREREAPPAPGATITFRYQELSDGGIPRFPSFVRVRSDDTTAKSPLPAGPVARPAAAKAPVVTTAAAPTAGGKRYFECVEDGASKFWEVWVEGVEVCTRWGKIGTDGRVTKKTFATAEKAQTAAGGMIVEKTDKGYGKK</sequence>
<feature type="domain" description="WGR" evidence="8">
    <location>
        <begin position="373"/>
        <end position="441"/>
    </location>
</feature>
<keyword evidence="5" id="KW-0234">DNA repair</keyword>
<dbReference type="SUPFAM" id="SSF142921">
    <property type="entry name" value="WGR domain-like"/>
    <property type="match status" value="1"/>
</dbReference>
<dbReference type="GO" id="GO:0006260">
    <property type="term" value="P:DNA replication"/>
    <property type="evidence" value="ECO:0007669"/>
    <property type="project" value="UniProtKB-KW"/>
</dbReference>
<dbReference type="InterPro" id="IPR029319">
    <property type="entry name" value="DNA_ligase_OB"/>
</dbReference>
<dbReference type="SUPFAM" id="SSF56091">
    <property type="entry name" value="DNA ligase/mRNA capping enzyme, catalytic domain"/>
    <property type="match status" value="1"/>
</dbReference>
<comment type="catalytic activity">
    <reaction evidence="6">
        <text>ATP + (deoxyribonucleotide)n-3'-hydroxyl + 5'-phospho-(deoxyribonucleotide)m = (deoxyribonucleotide)n+m + AMP + diphosphate.</text>
        <dbReference type="EC" id="6.5.1.1"/>
    </reaction>
</comment>
<gene>
    <name evidence="9" type="ORF">FRUB_08912</name>
</gene>